<name>A0A9D4CQU0_DREPO</name>
<evidence type="ECO:0000313" key="3">
    <source>
        <dbReference type="Proteomes" id="UP000828390"/>
    </source>
</evidence>
<proteinExistence type="predicted"/>
<protein>
    <submittedName>
        <fullName evidence="2">Uncharacterized protein</fullName>
    </submittedName>
</protein>
<feature type="transmembrane region" description="Helical" evidence="1">
    <location>
        <begin position="112"/>
        <end position="133"/>
    </location>
</feature>
<keyword evidence="3" id="KW-1185">Reference proteome</keyword>
<dbReference type="EMBL" id="JAIWYP010000012">
    <property type="protein sequence ID" value="KAH3729029.1"/>
    <property type="molecule type" value="Genomic_DNA"/>
</dbReference>
<keyword evidence="1" id="KW-0812">Transmembrane</keyword>
<gene>
    <name evidence="2" type="ORF">DPMN_054992</name>
</gene>
<dbReference type="AlphaFoldDB" id="A0A9D4CQU0"/>
<sequence>MAALAYLKSVSFNADNAQEDIQHEPVTHQTKSWIETFGAILDSTLERTHGKRKSVIEGFFRMPLVFILFAWATLGPSSDNCLLEIPCFLCRYIGMILWMAHVRTGFQTMLPLYIDAALCFTSVWLCQAIYWTLQSQTEGACFLDELGIAFSDTYPSRTIIIISA</sequence>
<keyword evidence="1" id="KW-1133">Transmembrane helix</keyword>
<feature type="transmembrane region" description="Helical" evidence="1">
    <location>
        <begin position="58"/>
        <end position="76"/>
    </location>
</feature>
<reference evidence="2" key="1">
    <citation type="journal article" date="2019" name="bioRxiv">
        <title>The Genome of the Zebra Mussel, Dreissena polymorpha: A Resource for Invasive Species Research.</title>
        <authorList>
            <person name="McCartney M.A."/>
            <person name="Auch B."/>
            <person name="Kono T."/>
            <person name="Mallez S."/>
            <person name="Zhang Y."/>
            <person name="Obille A."/>
            <person name="Becker A."/>
            <person name="Abrahante J.E."/>
            <person name="Garbe J."/>
            <person name="Badalamenti J.P."/>
            <person name="Herman A."/>
            <person name="Mangelson H."/>
            <person name="Liachko I."/>
            <person name="Sullivan S."/>
            <person name="Sone E.D."/>
            <person name="Koren S."/>
            <person name="Silverstein K.A.T."/>
            <person name="Beckman K.B."/>
            <person name="Gohl D.M."/>
        </authorList>
    </citation>
    <scope>NUCLEOTIDE SEQUENCE</scope>
    <source>
        <strain evidence="2">Duluth1</strain>
        <tissue evidence="2">Whole animal</tissue>
    </source>
</reference>
<accession>A0A9D4CQU0</accession>
<evidence type="ECO:0000256" key="1">
    <source>
        <dbReference type="SAM" id="Phobius"/>
    </source>
</evidence>
<evidence type="ECO:0000313" key="2">
    <source>
        <dbReference type="EMBL" id="KAH3729029.1"/>
    </source>
</evidence>
<reference evidence="2" key="2">
    <citation type="submission" date="2020-11" db="EMBL/GenBank/DDBJ databases">
        <authorList>
            <person name="McCartney M.A."/>
            <person name="Auch B."/>
            <person name="Kono T."/>
            <person name="Mallez S."/>
            <person name="Becker A."/>
            <person name="Gohl D.M."/>
            <person name="Silverstein K.A.T."/>
            <person name="Koren S."/>
            <person name="Bechman K.B."/>
            <person name="Herman A."/>
            <person name="Abrahante J.E."/>
            <person name="Garbe J."/>
        </authorList>
    </citation>
    <scope>NUCLEOTIDE SEQUENCE</scope>
    <source>
        <strain evidence="2">Duluth1</strain>
        <tissue evidence="2">Whole animal</tissue>
    </source>
</reference>
<dbReference type="Proteomes" id="UP000828390">
    <property type="component" value="Unassembled WGS sequence"/>
</dbReference>
<keyword evidence="1" id="KW-0472">Membrane</keyword>
<organism evidence="2 3">
    <name type="scientific">Dreissena polymorpha</name>
    <name type="common">Zebra mussel</name>
    <name type="synonym">Mytilus polymorpha</name>
    <dbReference type="NCBI Taxonomy" id="45954"/>
    <lineage>
        <taxon>Eukaryota</taxon>
        <taxon>Metazoa</taxon>
        <taxon>Spiralia</taxon>
        <taxon>Lophotrochozoa</taxon>
        <taxon>Mollusca</taxon>
        <taxon>Bivalvia</taxon>
        <taxon>Autobranchia</taxon>
        <taxon>Heteroconchia</taxon>
        <taxon>Euheterodonta</taxon>
        <taxon>Imparidentia</taxon>
        <taxon>Neoheterodontei</taxon>
        <taxon>Myida</taxon>
        <taxon>Dreissenoidea</taxon>
        <taxon>Dreissenidae</taxon>
        <taxon>Dreissena</taxon>
    </lineage>
</organism>
<feature type="transmembrane region" description="Helical" evidence="1">
    <location>
        <begin position="82"/>
        <end position="100"/>
    </location>
</feature>
<comment type="caution">
    <text evidence="2">The sequence shown here is derived from an EMBL/GenBank/DDBJ whole genome shotgun (WGS) entry which is preliminary data.</text>
</comment>